<keyword evidence="2" id="KW-1185">Reference proteome</keyword>
<reference evidence="1" key="2">
    <citation type="submission" date="2020-06" db="EMBL/GenBank/DDBJ databases">
        <authorList>
            <person name="Sheffer M."/>
        </authorList>
    </citation>
    <scope>NUCLEOTIDE SEQUENCE</scope>
</reference>
<evidence type="ECO:0000313" key="2">
    <source>
        <dbReference type="Proteomes" id="UP000807504"/>
    </source>
</evidence>
<gene>
    <name evidence="1" type="ORF">HNY73_021491</name>
</gene>
<organism evidence="1 2">
    <name type="scientific">Argiope bruennichi</name>
    <name type="common">Wasp spider</name>
    <name type="synonym">Aranea bruennichi</name>
    <dbReference type="NCBI Taxonomy" id="94029"/>
    <lineage>
        <taxon>Eukaryota</taxon>
        <taxon>Metazoa</taxon>
        <taxon>Ecdysozoa</taxon>
        <taxon>Arthropoda</taxon>
        <taxon>Chelicerata</taxon>
        <taxon>Arachnida</taxon>
        <taxon>Araneae</taxon>
        <taxon>Araneomorphae</taxon>
        <taxon>Entelegynae</taxon>
        <taxon>Araneoidea</taxon>
        <taxon>Araneidae</taxon>
        <taxon>Argiope</taxon>
    </lineage>
</organism>
<proteinExistence type="predicted"/>
<dbReference type="Proteomes" id="UP000807504">
    <property type="component" value="Unassembled WGS sequence"/>
</dbReference>
<reference evidence="1" key="1">
    <citation type="journal article" date="2020" name="bioRxiv">
        <title>Chromosome-level reference genome of the European wasp spider Argiope bruennichi: a resource for studies on range expansion and evolutionary adaptation.</title>
        <authorList>
            <person name="Sheffer M.M."/>
            <person name="Hoppe A."/>
            <person name="Krehenwinkel H."/>
            <person name="Uhl G."/>
            <person name="Kuss A.W."/>
            <person name="Jensen L."/>
            <person name="Jensen C."/>
            <person name="Gillespie R.G."/>
            <person name="Hoff K.J."/>
            <person name="Prost S."/>
        </authorList>
    </citation>
    <scope>NUCLEOTIDE SEQUENCE</scope>
</reference>
<accession>A0A8T0E030</accession>
<evidence type="ECO:0000313" key="1">
    <source>
        <dbReference type="EMBL" id="KAF8763291.1"/>
    </source>
</evidence>
<name>A0A8T0E030_ARGBR</name>
<protein>
    <submittedName>
        <fullName evidence="1">Uncharacterized protein</fullName>
    </submittedName>
</protein>
<sequence length="130" mass="15263">MLLEANHLQRLIGELHAEFTLFCLHSGLRNTMRELLCVLGTGVKLDETYFQLLNICINAMEFVVNWLFRETKPETECPLRIPKRQKNWFLIVKSVHVKVIQQTLIMTLLFLYPLLDYVNSKKAEMLPSKE</sequence>
<comment type="caution">
    <text evidence="1">The sequence shown here is derived from an EMBL/GenBank/DDBJ whole genome shotgun (WGS) entry which is preliminary data.</text>
</comment>
<dbReference type="AlphaFoldDB" id="A0A8T0E030"/>
<dbReference type="EMBL" id="JABXBU010002231">
    <property type="protein sequence ID" value="KAF8763291.1"/>
    <property type="molecule type" value="Genomic_DNA"/>
</dbReference>